<dbReference type="EMBL" id="CP143784">
    <property type="protein sequence ID" value="WVN85818.1"/>
    <property type="molecule type" value="Genomic_DNA"/>
</dbReference>
<reference evidence="6" key="3">
    <citation type="submission" date="2024-01" db="EMBL/GenBank/DDBJ databases">
        <authorList>
            <person name="Coelho M.A."/>
            <person name="David-Palma M."/>
            <person name="Shea T."/>
            <person name="Sun S."/>
            <person name="Cuomo C.A."/>
            <person name="Heitman J."/>
        </authorList>
    </citation>
    <scope>NUCLEOTIDE SEQUENCE</scope>
    <source>
        <strain evidence="6">CBS 7841</strain>
    </source>
</reference>
<feature type="compositionally biased region" description="Pro residues" evidence="4">
    <location>
        <begin position="8"/>
        <end position="17"/>
    </location>
</feature>
<dbReference type="CDD" id="cd00067">
    <property type="entry name" value="GAL4"/>
    <property type="match status" value="1"/>
</dbReference>
<evidence type="ECO:0000313" key="6">
    <source>
        <dbReference type="EMBL" id="WVN85818.1"/>
    </source>
</evidence>
<dbReference type="PROSITE" id="PS00463">
    <property type="entry name" value="ZN2_CY6_FUNGAL_1"/>
    <property type="match status" value="1"/>
</dbReference>
<reference evidence="6" key="1">
    <citation type="submission" date="2016-06" db="EMBL/GenBank/DDBJ databases">
        <authorList>
            <person name="Cuomo C."/>
            <person name="Litvintseva A."/>
            <person name="Heitman J."/>
            <person name="Chen Y."/>
            <person name="Sun S."/>
            <person name="Springer D."/>
            <person name="Dromer F."/>
            <person name="Young S."/>
            <person name="Zeng Q."/>
            <person name="Chapman S."/>
            <person name="Gujja S."/>
            <person name="Saif S."/>
            <person name="Birren B."/>
        </authorList>
    </citation>
    <scope>NUCLEOTIDE SEQUENCE</scope>
    <source>
        <strain evidence="6">CBS 7841</strain>
    </source>
</reference>
<evidence type="ECO:0000256" key="3">
    <source>
        <dbReference type="ARBA" id="ARBA00023242"/>
    </source>
</evidence>
<dbReference type="PROSITE" id="PS50048">
    <property type="entry name" value="ZN2_CY6_FUNGAL_2"/>
    <property type="match status" value="1"/>
</dbReference>
<dbReference type="Proteomes" id="UP000094043">
    <property type="component" value="Chromosome 1"/>
</dbReference>
<dbReference type="RefSeq" id="XP_066066518.1">
    <property type="nucleotide sequence ID" value="XM_066210421.1"/>
</dbReference>
<dbReference type="GO" id="GO:0003677">
    <property type="term" value="F:DNA binding"/>
    <property type="evidence" value="ECO:0007669"/>
    <property type="project" value="InterPro"/>
</dbReference>
<evidence type="ECO:0000256" key="4">
    <source>
        <dbReference type="SAM" id="MobiDB-lite"/>
    </source>
</evidence>
<feature type="compositionally biased region" description="Low complexity" evidence="4">
    <location>
        <begin position="366"/>
        <end position="381"/>
    </location>
</feature>
<dbReference type="PANTHER" id="PTHR31001">
    <property type="entry name" value="UNCHARACTERIZED TRANSCRIPTIONAL REGULATORY PROTEIN"/>
    <property type="match status" value="1"/>
</dbReference>
<evidence type="ECO:0000313" key="7">
    <source>
        <dbReference type="Proteomes" id="UP000094043"/>
    </source>
</evidence>
<protein>
    <recommendedName>
        <fullName evidence="5">Zn(2)-C6 fungal-type domain-containing protein</fullName>
    </recommendedName>
</protein>
<feature type="region of interest" description="Disordered" evidence="4">
    <location>
        <begin position="155"/>
        <end position="176"/>
    </location>
</feature>
<dbReference type="SUPFAM" id="SSF57701">
    <property type="entry name" value="Zn2/Cys6 DNA-binding domain"/>
    <property type="match status" value="1"/>
</dbReference>
<feature type="compositionally biased region" description="Basic and acidic residues" evidence="4">
    <location>
        <begin position="245"/>
        <end position="259"/>
    </location>
</feature>
<dbReference type="GO" id="GO:0006351">
    <property type="term" value="P:DNA-templated transcription"/>
    <property type="evidence" value="ECO:0007669"/>
    <property type="project" value="InterPro"/>
</dbReference>
<accession>A0AAJ8JP37</accession>
<dbReference type="InterPro" id="IPR036864">
    <property type="entry name" value="Zn2-C6_fun-type_DNA-bd_sf"/>
</dbReference>
<reference evidence="6" key="2">
    <citation type="journal article" date="2022" name="Elife">
        <title>Obligate sexual reproduction of a homothallic fungus closely related to the Cryptococcus pathogenic species complex.</title>
        <authorList>
            <person name="Passer A.R."/>
            <person name="Clancey S.A."/>
            <person name="Shea T."/>
            <person name="David-Palma M."/>
            <person name="Averette A.F."/>
            <person name="Boekhout T."/>
            <person name="Porcel B.M."/>
            <person name="Nowrousian M."/>
            <person name="Cuomo C.A."/>
            <person name="Sun S."/>
            <person name="Heitman J."/>
            <person name="Coelho M.A."/>
        </authorList>
    </citation>
    <scope>NUCLEOTIDE SEQUENCE</scope>
    <source>
        <strain evidence="6">CBS 7841</strain>
    </source>
</reference>
<feature type="compositionally biased region" description="Polar residues" evidence="4">
    <location>
        <begin position="198"/>
        <end position="210"/>
    </location>
</feature>
<evidence type="ECO:0000256" key="2">
    <source>
        <dbReference type="ARBA" id="ARBA00022723"/>
    </source>
</evidence>
<dbReference type="SMART" id="SM00906">
    <property type="entry name" value="Fungal_trans"/>
    <property type="match status" value="1"/>
</dbReference>
<dbReference type="GO" id="GO:0000981">
    <property type="term" value="F:DNA-binding transcription factor activity, RNA polymerase II-specific"/>
    <property type="evidence" value="ECO:0007669"/>
    <property type="project" value="InterPro"/>
</dbReference>
<feature type="region of interest" description="Disordered" evidence="4">
    <location>
        <begin position="333"/>
        <end position="381"/>
    </location>
</feature>
<dbReference type="KEGG" id="cdep:91085184"/>
<dbReference type="Gene3D" id="4.10.240.10">
    <property type="entry name" value="Zn(2)-C6 fungal-type DNA-binding domain"/>
    <property type="match status" value="1"/>
</dbReference>
<dbReference type="InterPro" id="IPR050613">
    <property type="entry name" value="Sec_Metabolite_Reg"/>
</dbReference>
<dbReference type="PANTHER" id="PTHR31001:SF87">
    <property type="entry name" value="COL-21"/>
    <property type="match status" value="1"/>
</dbReference>
<gene>
    <name evidence="6" type="ORF">L203_100970</name>
</gene>
<feature type="region of interest" description="Disordered" evidence="4">
    <location>
        <begin position="1"/>
        <end position="111"/>
    </location>
</feature>
<comment type="subcellular location">
    <subcellularLocation>
        <location evidence="1">Nucleus</location>
    </subcellularLocation>
</comment>
<evidence type="ECO:0000259" key="5">
    <source>
        <dbReference type="PROSITE" id="PS50048"/>
    </source>
</evidence>
<name>A0AAJ8JP37_9TREE</name>
<feature type="compositionally biased region" description="Polar residues" evidence="4">
    <location>
        <begin position="890"/>
        <end position="910"/>
    </location>
</feature>
<feature type="region of interest" description="Disordered" evidence="4">
    <location>
        <begin position="194"/>
        <end position="262"/>
    </location>
</feature>
<dbReference type="Pfam" id="PF00172">
    <property type="entry name" value="Zn_clus"/>
    <property type="match status" value="1"/>
</dbReference>
<dbReference type="SMART" id="SM00066">
    <property type="entry name" value="GAL4"/>
    <property type="match status" value="1"/>
</dbReference>
<dbReference type="GeneID" id="91085184"/>
<dbReference type="InterPro" id="IPR007219">
    <property type="entry name" value="XnlR_reg_dom"/>
</dbReference>
<feature type="compositionally biased region" description="Polar residues" evidence="4">
    <location>
        <begin position="346"/>
        <end position="359"/>
    </location>
</feature>
<feature type="region of interest" description="Disordered" evidence="4">
    <location>
        <begin position="850"/>
        <end position="910"/>
    </location>
</feature>
<dbReference type="InterPro" id="IPR001138">
    <property type="entry name" value="Zn2Cys6_DnaBD"/>
</dbReference>
<keyword evidence="7" id="KW-1185">Reference proteome</keyword>
<dbReference type="CDD" id="cd12148">
    <property type="entry name" value="fungal_TF_MHR"/>
    <property type="match status" value="1"/>
</dbReference>
<proteinExistence type="predicted"/>
<feature type="compositionally biased region" description="Polar residues" evidence="4">
    <location>
        <begin position="852"/>
        <end position="875"/>
    </location>
</feature>
<organism evidence="6 7">
    <name type="scientific">Cryptococcus depauperatus CBS 7841</name>
    <dbReference type="NCBI Taxonomy" id="1295531"/>
    <lineage>
        <taxon>Eukaryota</taxon>
        <taxon>Fungi</taxon>
        <taxon>Dikarya</taxon>
        <taxon>Basidiomycota</taxon>
        <taxon>Agaricomycotina</taxon>
        <taxon>Tremellomycetes</taxon>
        <taxon>Tremellales</taxon>
        <taxon>Cryptococcaceae</taxon>
        <taxon>Cryptococcus</taxon>
    </lineage>
</organism>
<dbReference type="AlphaFoldDB" id="A0AAJ8JP37"/>
<keyword evidence="3" id="KW-0539">Nucleus</keyword>
<evidence type="ECO:0000256" key="1">
    <source>
        <dbReference type="ARBA" id="ARBA00004123"/>
    </source>
</evidence>
<feature type="domain" description="Zn(2)-C6 fungal-type" evidence="5">
    <location>
        <begin position="117"/>
        <end position="146"/>
    </location>
</feature>
<feature type="compositionally biased region" description="Basic and acidic residues" evidence="4">
    <location>
        <begin position="224"/>
        <end position="234"/>
    </location>
</feature>
<sequence>MDSAAPFPVIPSSPAPPAASMQTDSSPLKPSNKSPSAPTWSHHASPPPAAANSTLEEEDELHDDDTLSGPPLLSQASPGQQQRHVKSHGVGVQAVTESKPPRGIGYGTGVGKSRKSSCVNCHHRKIRCDQQRPCMNCAAKSVTCKYLEEHEQYAHHAPSRPQHKSAPTAMDVLDHNGKPSLRLINSVLPLQADARLDSASTSKSGESPRSMTPDRGEKKKKKHEIRERIIKGFDSDSDDDAPVGEESKPRIRENGKGLDGEPTVLVASEVDELYEDGERNGVDENQKRAVSIDDDISGELLELASAPPKKRKKAAKAFSVLNLAQSQYSAQLLSQRPSKSLPPPLVQQNSQQNTPSAIQSFPPTPGTATPTAPASSSKSSSASDPYSLPLLNLAQSLPSAEMHTILFTTFFADPFLTEGISLLQPQFMDNFNRFMDRRSMRLQRGDATTLALTFIFLASSLRILPEETGRLILATQGSGGSTSHIPRTLSRVLMGQPGSALDATSLDQRYLDLALITCQVAEQIDPQTIMLVVFKLILYRFCTMGHRKDKIIIAGSWLSQGIKIAQALGMGKEWEGLPQGDRELRRRVMWSLYVADRQYSFETAFPYTILDAHQGIHLPSCISEVDLYRISPDARDLPPVPVDGPPTPSTALHIHTQLARRITPMLDSFATISAAQVPHEHILRFDQALDNIQDTLPSCFKVPPLTETRYDTSLPFLSVQRLRLHVTLFAYRSGVHRTHLPTYLSPMTPPAVRQVIAHICLSSLRTQRSSKMLDPKLAFRLYNPVTVFENAATLGLILYIDKAIGADVGVERSVEFMSNRQGVTDALELLDMTGMSGGFGAILVKEHLPQTEGETSPPNGSHNPEVTKPNDSNVAPVSAPPDQAKDTPSAHISTPQAPTSAGTETQPGSYTQKAAHWLESLLKGGLNMEVLLREAEWTNGWERVISTM</sequence>
<dbReference type="Pfam" id="PF04082">
    <property type="entry name" value="Fungal_trans"/>
    <property type="match status" value="1"/>
</dbReference>
<dbReference type="GO" id="GO:0005634">
    <property type="term" value="C:nucleus"/>
    <property type="evidence" value="ECO:0007669"/>
    <property type="project" value="UniProtKB-SubCell"/>
</dbReference>
<keyword evidence="2" id="KW-0479">Metal-binding</keyword>
<dbReference type="GO" id="GO:0008270">
    <property type="term" value="F:zinc ion binding"/>
    <property type="evidence" value="ECO:0007669"/>
    <property type="project" value="InterPro"/>
</dbReference>
<feature type="compositionally biased region" description="Low complexity" evidence="4">
    <location>
        <begin position="25"/>
        <end position="54"/>
    </location>
</feature>